<reference evidence="1 2" key="1">
    <citation type="submission" date="2024-01" db="EMBL/GenBank/DDBJ databases">
        <title>Genome assemblies of Stephania.</title>
        <authorList>
            <person name="Yang L."/>
        </authorList>
    </citation>
    <scope>NUCLEOTIDE SEQUENCE [LARGE SCALE GENOMIC DNA]</scope>
    <source>
        <strain evidence="1">JXDWG</strain>
        <tissue evidence="1">Leaf</tissue>
    </source>
</reference>
<gene>
    <name evidence="1" type="ORF">Scep_025983</name>
</gene>
<evidence type="ECO:0000313" key="1">
    <source>
        <dbReference type="EMBL" id="KAK9094514.1"/>
    </source>
</evidence>
<comment type="caution">
    <text evidence="1">The sequence shown here is derived from an EMBL/GenBank/DDBJ whole genome shotgun (WGS) entry which is preliminary data.</text>
</comment>
<sequence length="234" mass="24782">MHTDFYYPELAKTVAMVALSEVVGWQSLDGTITTEDMDGNLLAIIGANGESYCRASIEISVGTTTDNSSGEIGFIAAIGSSGARSTMVVIANAIRISVNLGVNLCSCPIHTSFYYPELAETVPVVALSEVVSCTIVVIGISNPYELDPSNIFFNPLPLFLFLLSLVNVDVASTGISAGTTTDNMSGGIGAESNVVVGLARTNGETKCSRTILRSSVNTCPWQWMCQFNSAYHQS</sequence>
<accession>A0AAP0HPW0</accession>
<dbReference type="EMBL" id="JBBNAG010000011">
    <property type="protein sequence ID" value="KAK9094514.1"/>
    <property type="molecule type" value="Genomic_DNA"/>
</dbReference>
<keyword evidence="2" id="KW-1185">Reference proteome</keyword>
<dbReference type="Proteomes" id="UP001419268">
    <property type="component" value="Unassembled WGS sequence"/>
</dbReference>
<organism evidence="1 2">
    <name type="scientific">Stephania cephalantha</name>
    <dbReference type="NCBI Taxonomy" id="152367"/>
    <lineage>
        <taxon>Eukaryota</taxon>
        <taxon>Viridiplantae</taxon>
        <taxon>Streptophyta</taxon>
        <taxon>Embryophyta</taxon>
        <taxon>Tracheophyta</taxon>
        <taxon>Spermatophyta</taxon>
        <taxon>Magnoliopsida</taxon>
        <taxon>Ranunculales</taxon>
        <taxon>Menispermaceae</taxon>
        <taxon>Menispermoideae</taxon>
        <taxon>Cissampelideae</taxon>
        <taxon>Stephania</taxon>
    </lineage>
</organism>
<name>A0AAP0HPW0_9MAGN</name>
<proteinExistence type="predicted"/>
<evidence type="ECO:0000313" key="2">
    <source>
        <dbReference type="Proteomes" id="UP001419268"/>
    </source>
</evidence>
<dbReference type="AlphaFoldDB" id="A0AAP0HPW0"/>
<protein>
    <submittedName>
        <fullName evidence="1">Uncharacterized protein</fullName>
    </submittedName>
</protein>